<organism evidence="1 2">
    <name type="scientific">Dispira parvispora</name>
    <dbReference type="NCBI Taxonomy" id="1520584"/>
    <lineage>
        <taxon>Eukaryota</taxon>
        <taxon>Fungi</taxon>
        <taxon>Fungi incertae sedis</taxon>
        <taxon>Zoopagomycota</taxon>
        <taxon>Kickxellomycotina</taxon>
        <taxon>Dimargaritomycetes</taxon>
        <taxon>Dimargaritales</taxon>
        <taxon>Dimargaritaceae</taxon>
        <taxon>Dispira</taxon>
    </lineage>
</organism>
<reference evidence="1" key="1">
    <citation type="submission" date="2022-07" db="EMBL/GenBank/DDBJ databases">
        <title>Phylogenomic reconstructions and comparative analyses of Kickxellomycotina fungi.</title>
        <authorList>
            <person name="Reynolds N.K."/>
            <person name="Stajich J.E."/>
            <person name="Barry K."/>
            <person name="Grigoriev I.V."/>
            <person name="Crous P."/>
            <person name="Smith M.E."/>
        </authorList>
    </citation>
    <scope>NUCLEOTIDE SEQUENCE</scope>
    <source>
        <strain evidence="1">RSA 1196</strain>
    </source>
</reference>
<proteinExistence type="predicted"/>
<dbReference type="AlphaFoldDB" id="A0A9W8E760"/>
<gene>
    <name evidence="1" type="ORF">IWQ62_002455</name>
</gene>
<protein>
    <recommendedName>
        <fullName evidence="3">Proteasome assembly chaperone 4</fullName>
    </recommendedName>
</protein>
<evidence type="ECO:0000313" key="1">
    <source>
        <dbReference type="EMBL" id="KAJ1966331.1"/>
    </source>
</evidence>
<evidence type="ECO:0008006" key="3">
    <source>
        <dbReference type="Google" id="ProtNLM"/>
    </source>
</evidence>
<accession>A0A9W8E760</accession>
<dbReference type="GO" id="GO:0043248">
    <property type="term" value="P:proteasome assembly"/>
    <property type="evidence" value="ECO:0007669"/>
    <property type="project" value="InterPro"/>
</dbReference>
<dbReference type="OrthoDB" id="368507at2759"/>
<dbReference type="PANTHER" id="PTHR33559:SF1">
    <property type="entry name" value="PROTEASOME ASSEMBLY CHAPERONE 4"/>
    <property type="match status" value="1"/>
</dbReference>
<dbReference type="Pfam" id="PF16093">
    <property type="entry name" value="PAC4"/>
    <property type="match status" value="1"/>
</dbReference>
<comment type="caution">
    <text evidence="1">The sequence shown here is derived from an EMBL/GenBank/DDBJ whole genome shotgun (WGS) entry which is preliminary data.</text>
</comment>
<dbReference type="PANTHER" id="PTHR33559">
    <property type="entry name" value="PROTEASOME ASSEMBLY CHAPERONE 4"/>
    <property type="match status" value="1"/>
</dbReference>
<dbReference type="EMBL" id="JANBPY010000522">
    <property type="protein sequence ID" value="KAJ1966331.1"/>
    <property type="molecule type" value="Genomic_DNA"/>
</dbReference>
<dbReference type="Proteomes" id="UP001150925">
    <property type="component" value="Unassembled WGS sequence"/>
</dbReference>
<evidence type="ECO:0000313" key="2">
    <source>
        <dbReference type="Proteomes" id="UP001150925"/>
    </source>
</evidence>
<sequence>MSQATHPGWRIHTACHEFVVTKYYMLLLVGPSTSSSPTNAHGVGGPLWIWIGDNAAEFGPLALSFPPTLNSPTPLATTTQLLGFAANDPGHQISARLAKRYRRPVYVSYNISAQANSELVLFLEKSLIAELRQIV</sequence>
<keyword evidence="2" id="KW-1185">Reference proteome</keyword>
<name>A0A9W8E760_9FUNG</name>
<dbReference type="InterPro" id="IPR032157">
    <property type="entry name" value="PAC4"/>
</dbReference>